<dbReference type="AlphaFoldDB" id="A0A8X6HNC7"/>
<proteinExistence type="predicted"/>
<dbReference type="Proteomes" id="UP000887116">
    <property type="component" value="Unassembled WGS sequence"/>
</dbReference>
<gene>
    <name evidence="2" type="ORF">TNCT_70701</name>
</gene>
<evidence type="ECO:0000313" key="3">
    <source>
        <dbReference type="Proteomes" id="UP000887116"/>
    </source>
</evidence>
<feature type="coiled-coil region" evidence="1">
    <location>
        <begin position="24"/>
        <end position="58"/>
    </location>
</feature>
<keyword evidence="3" id="KW-1185">Reference proteome</keyword>
<reference evidence="2" key="1">
    <citation type="submission" date="2020-07" db="EMBL/GenBank/DDBJ databases">
        <title>Multicomponent nature underlies the extraordinary mechanical properties of spider dragline silk.</title>
        <authorList>
            <person name="Kono N."/>
            <person name="Nakamura H."/>
            <person name="Mori M."/>
            <person name="Yoshida Y."/>
            <person name="Ohtoshi R."/>
            <person name="Malay A.D."/>
            <person name="Moran D.A.P."/>
            <person name="Tomita M."/>
            <person name="Numata K."/>
            <person name="Arakawa K."/>
        </authorList>
    </citation>
    <scope>NUCLEOTIDE SEQUENCE</scope>
</reference>
<name>A0A8X6HNC7_TRICU</name>
<organism evidence="2 3">
    <name type="scientific">Trichonephila clavata</name>
    <name type="common">Joro spider</name>
    <name type="synonym">Nephila clavata</name>
    <dbReference type="NCBI Taxonomy" id="2740835"/>
    <lineage>
        <taxon>Eukaryota</taxon>
        <taxon>Metazoa</taxon>
        <taxon>Ecdysozoa</taxon>
        <taxon>Arthropoda</taxon>
        <taxon>Chelicerata</taxon>
        <taxon>Arachnida</taxon>
        <taxon>Araneae</taxon>
        <taxon>Araneomorphae</taxon>
        <taxon>Entelegynae</taxon>
        <taxon>Araneoidea</taxon>
        <taxon>Nephilidae</taxon>
        <taxon>Trichonephila</taxon>
    </lineage>
</organism>
<comment type="caution">
    <text evidence="2">The sequence shown here is derived from an EMBL/GenBank/DDBJ whole genome shotgun (WGS) entry which is preliminary data.</text>
</comment>
<keyword evidence="1" id="KW-0175">Coiled coil</keyword>
<evidence type="ECO:0000313" key="2">
    <source>
        <dbReference type="EMBL" id="GFR26418.1"/>
    </source>
</evidence>
<evidence type="ECO:0000256" key="1">
    <source>
        <dbReference type="SAM" id="Coils"/>
    </source>
</evidence>
<protein>
    <submittedName>
        <fullName evidence="2">Uncharacterized protein</fullName>
    </submittedName>
</protein>
<sequence length="126" mass="14747">MFKNCRKEDLRIVVLELGETVAEKSTIEDRKKVEETRLREMELELVRLQAGVKSENERIGEGCDSLNASVNSVRTLTVKVPNRPEKRAFFFSSLREPLRQKKMPEKFVENFVIFVWRKSVKCVKIC</sequence>
<dbReference type="EMBL" id="BMAO01018833">
    <property type="protein sequence ID" value="GFR26418.1"/>
    <property type="molecule type" value="Genomic_DNA"/>
</dbReference>
<accession>A0A8X6HNC7</accession>